<dbReference type="EMBL" id="CP023976">
    <property type="protein sequence ID" value="ATM24642.1"/>
    <property type="molecule type" value="Genomic_DNA"/>
</dbReference>
<accession>A0A291W519</accession>
<dbReference type="Gene3D" id="1.25.40.10">
    <property type="entry name" value="Tetratricopeptide repeat domain"/>
    <property type="match status" value="1"/>
</dbReference>
<evidence type="ECO:0008006" key="4">
    <source>
        <dbReference type="Google" id="ProtNLM"/>
    </source>
</evidence>
<organism evidence="2 3">
    <name type="scientific">Streptomyces alboflavus</name>
    <dbReference type="NCBI Taxonomy" id="67267"/>
    <lineage>
        <taxon>Bacteria</taxon>
        <taxon>Bacillati</taxon>
        <taxon>Actinomycetota</taxon>
        <taxon>Actinomycetes</taxon>
        <taxon>Kitasatosporales</taxon>
        <taxon>Streptomycetaceae</taxon>
        <taxon>Streptomyces</taxon>
    </lineage>
</organism>
<keyword evidence="2" id="KW-0614">Plasmid</keyword>
<gene>
    <name evidence="2" type="ORF">SMD44_p10143</name>
</gene>
<dbReference type="InterPro" id="IPR019734">
    <property type="entry name" value="TPR_rpt"/>
</dbReference>
<dbReference type="Proteomes" id="UP000195880">
    <property type="component" value="Plasmid pMDJK44.1"/>
</dbReference>
<reference evidence="2 3" key="1">
    <citation type="submission" date="2017-10" db="EMBL/GenBank/DDBJ databases">
        <title>Streptomyces alboflavus Genome sequencing and assembly.</title>
        <authorList>
            <person name="Wang Y."/>
            <person name="Du B."/>
            <person name="Ding Y."/>
            <person name="Liu H."/>
            <person name="Hou Q."/>
            <person name="Liu K."/>
            <person name="Wang C."/>
            <person name="Yao L."/>
        </authorList>
    </citation>
    <scope>NUCLEOTIDE SEQUENCE [LARGE SCALE GENOMIC DNA]</scope>
    <source>
        <strain evidence="2 3">MDJK44</strain>
        <plasmid evidence="3">Plasmid pmdjk44.1</plasmid>
    </source>
</reference>
<dbReference type="InterPro" id="IPR011990">
    <property type="entry name" value="TPR-like_helical_dom_sf"/>
</dbReference>
<dbReference type="SMART" id="SM00028">
    <property type="entry name" value="TPR"/>
    <property type="match status" value="2"/>
</dbReference>
<proteinExistence type="predicted"/>
<dbReference type="OrthoDB" id="3698213at2"/>
<keyword evidence="3" id="KW-1185">Reference proteome</keyword>
<evidence type="ECO:0000313" key="2">
    <source>
        <dbReference type="EMBL" id="ATM24642.1"/>
    </source>
</evidence>
<name>A0A291W519_9ACTN</name>
<feature type="compositionally biased region" description="Low complexity" evidence="1">
    <location>
        <begin position="100"/>
        <end position="113"/>
    </location>
</feature>
<feature type="region of interest" description="Disordered" evidence="1">
    <location>
        <begin position="98"/>
        <end position="125"/>
    </location>
</feature>
<dbReference type="AlphaFoldDB" id="A0A291W519"/>
<protein>
    <recommendedName>
        <fullName evidence="4">XRE family transcriptional regulator</fullName>
    </recommendedName>
</protein>
<dbReference type="SUPFAM" id="SSF48452">
    <property type="entry name" value="TPR-like"/>
    <property type="match status" value="1"/>
</dbReference>
<evidence type="ECO:0000256" key="1">
    <source>
        <dbReference type="SAM" id="MobiDB-lite"/>
    </source>
</evidence>
<geneLocation type="plasmid" evidence="3">
    <name>pmdjk44.1</name>
</geneLocation>
<evidence type="ECO:0000313" key="3">
    <source>
        <dbReference type="Proteomes" id="UP000195880"/>
    </source>
</evidence>
<sequence length="470" mass="51413">MHLVQMTLFRQMVQERHWTTLQTFSTYFTRAARESAKQAGEHRLADVSVSQRTFDRWMAGGLRKLPQRDTRIILEHLFQQPVTRLFAPLDSQNSADLHMAETSGTAHASAGSSPAQGGTFPLSPLFRQEGEDVNRRQLLLAGGAAALPRLPGLPGQTEGLPRARLDQMTPDQEEAALMHLREMWHLLVRSDNLLGPRHALASVHQHLHVLQDLLESADPHRREEALGLGARYAESAAWLHEDGAASTDDTMHAAYWTNQAMAWAIEAGDDVMTAWTLFRRAQQATAAGHSVQSISLSRAVQRYEHILTPQMRAAALQQEAHGHALAGEEVICQRLIDQAEAFAARPETAGDGRSGHGDFATPAYLEGQRANCWLLLGRPDKAVPALTTALAAMPSLYRRDSGLLHARLATAHAQSGEVDLAVDHARRALAVARDGGSQRTLRETIAAVDAMRSAPDAPGVSELIRAVARS</sequence>
<dbReference type="RefSeq" id="WP_100112468.1">
    <property type="nucleotide sequence ID" value="NZ_CP023976.1"/>
</dbReference>
<dbReference type="KEGG" id="salf:SMD44_p10143"/>